<comment type="subcellular location">
    <subcellularLocation>
        <location evidence="1 6">Membrane</location>
        <topology evidence="1 6">Multi-pass membrane protein</topology>
    </subcellularLocation>
</comment>
<sequence>MNNFEIPSEFGGGVGGTRIILNPTTTFFHLFFRFFSIFLYIFANYIFSFTSAFVFLLLLMSMDFWVVKNVTGRIMAGLRWWNYVDENGESRWIFESRPKDSQHVHSSTEIKIFWGTLALAPLIWVMFIFTSFWRLNVQWIVLPFIGILFTGTNLLGYLRCKFQNSDSPPGKNPSSFLQNKLISNFVSGLMTSKPKPTASTSTGGFQTV</sequence>
<evidence type="ECO:0000256" key="3">
    <source>
        <dbReference type="ARBA" id="ARBA00022692"/>
    </source>
</evidence>
<feature type="transmembrane region" description="Helical" evidence="6">
    <location>
        <begin position="139"/>
        <end position="158"/>
    </location>
</feature>
<dbReference type="AlphaFoldDB" id="C1C000"/>
<keyword evidence="5 6" id="KW-0472">Membrane</keyword>
<dbReference type="PANTHER" id="PTHR13019:SF25">
    <property type="entry name" value="GOLGI APPARATUS MEMBRANE PROTEIN TVP23 HOMOLOG"/>
    <property type="match status" value="1"/>
</dbReference>
<evidence type="ECO:0000256" key="1">
    <source>
        <dbReference type="ARBA" id="ARBA00004141"/>
    </source>
</evidence>
<feature type="transmembrane region" description="Helical" evidence="6">
    <location>
        <begin position="37"/>
        <end position="59"/>
    </location>
</feature>
<dbReference type="EMBL" id="BT080179">
    <property type="protein sequence ID" value="ACO14603.1"/>
    <property type="molecule type" value="mRNA"/>
</dbReference>
<keyword evidence="3 6" id="KW-0812">Transmembrane</keyword>
<dbReference type="PANTHER" id="PTHR13019">
    <property type="entry name" value="GOLGI APPARATUS MEMBRANE PROTEIN TVP23"/>
    <property type="match status" value="1"/>
</dbReference>
<feature type="transmembrane region" description="Helical" evidence="6">
    <location>
        <begin position="112"/>
        <end position="133"/>
    </location>
</feature>
<accession>C1C000</accession>
<gene>
    <name evidence="7" type="primary">FA18B</name>
</gene>
<comment type="similarity">
    <text evidence="2 6">Belongs to the TVP23 family.</text>
</comment>
<keyword evidence="4 6" id="KW-1133">Transmembrane helix</keyword>
<name>C1C000_CALCM</name>
<evidence type="ECO:0000256" key="4">
    <source>
        <dbReference type="ARBA" id="ARBA00022989"/>
    </source>
</evidence>
<protein>
    <recommendedName>
        <fullName evidence="6">Golgi apparatus membrane protein TVP23 homolog</fullName>
    </recommendedName>
</protein>
<dbReference type="InterPro" id="IPR008564">
    <property type="entry name" value="TVP23-like"/>
</dbReference>
<dbReference type="GO" id="GO:0009306">
    <property type="term" value="P:protein secretion"/>
    <property type="evidence" value="ECO:0007669"/>
    <property type="project" value="TreeGrafter"/>
</dbReference>
<evidence type="ECO:0000256" key="2">
    <source>
        <dbReference type="ARBA" id="ARBA00005467"/>
    </source>
</evidence>
<dbReference type="GO" id="GO:0000139">
    <property type="term" value="C:Golgi membrane"/>
    <property type="evidence" value="ECO:0007669"/>
    <property type="project" value="TreeGrafter"/>
</dbReference>
<organism evidence="7">
    <name type="scientific">Caligus clemensi</name>
    <name type="common">Sea louse</name>
    <dbReference type="NCBI Taxonomy" id="344056"/>
    <lineage>
        <taxon>Eukaryota</taxon>
        <taxon>Metazoa</taxon>
        <taxon>Ecdysozoa</taxon>
        <taxon>Arthropoda</taxon>
        <taxon>Crustacea</taxon>
        <taxon>Multicrustacea</taxon>
        <taxon>Hexanauplia</taxon>
        <taxon>Copepoda</taxon>
        <taxon>Siphonostomatoida</taxon>
        <taxon>Caligidae</taxon>
        <taxon>Caligus</taxon>
    </lineage>
</organism>
<dbReference type="Pfam" id="PF05832">
    <property type="entry name" value="DUF846"/>
    <property type="match status" value="1"/>
</dbReference>
<dbReference type="GO" id="GO:0016192">
    <property type="term" value="P:vesicle-mediated transport"/>
    <property type="evidence" value="ECO:0007669"/>
    <property type="project" value="TreeGrafter"/>
</dbReference>
<reference evidence="7" key="1">
    <citation type="submission" date="2009-03" db="EMBL/GenBank/DDBJ databases">
        <title>Caligus clemensi ESTs and full-length cDNAs.</title>
        <authorList>
            <person name="Yasuike M."/>
            <person name="von Schalburg K."/>
            <person name="Cooper G."/>
            <person name="Leong J."/>
            <person name="Jones S.R.M."/>
            <person name="Koop B.F."/>
        </authorList>
    </citation>
    <scope>NUCLEOTIDE SEQUENCE</scope>
    <source>
        <tissue evidence="7">Whole</tissue>
    </source>
</reference>
<evidence type="ECO:0000256" key="5">
    <source>
        <dbReference type="ARBA" id="ARBA00023136"/>
    </source>
</evidence>
<evidence type="ECO:0000313" key="7">
    <source>
        <dbReference type="EMBL" id="ACO14603.1"/>
    </source>
</evidence>
<evidence type="ECO:0000256" key="6">
    <source>
        <dbReference type="RuleBase" id="RU361206"/>
    </source>
</evidence>
<proteinExistence type="evidence at transcript level"/>